<dbReference type="CDD" id="cd09001">
    <property type="entry name" value="GH43_FsAxh1-like"/>
    <property type="match status" value="1"/>
</dbReference>
<dbReference type="STRING" id="661478.OP10G_0288"/>
<dbReference type="PANTHER" id="PTHR42812:SF12">
    <property type="entry name" value="BETA-XYLOSIDASE-RELATED"/>
    <property type="match status" value="1"/>
</dbReference>
<dbReference type="InterPro" id="IPR051795">
    <property type="entry name" value="Glycosyl_Hydrlase_43"/>
</dbReference>
<keyword evidence="8" id="KW-1185">Reference proteome</keyword>
<evidence type="ECO:0000256" key="4">
    <source>
        <dbReference type="PIRSR" id="PIRSR606710-2"/>
    </source>
</evidence>
<dbReference type="Proteomes" id="UP000027982">
    <property type="component" value="Chromosome"/>
</dbReference>
<evidence type="ECO:0000313" key="8">
    <source>
        <dbReference type="Proteomes" id="UP000027982"/>
    </source>
</evidence>
<dbReference type="HOGENOM" id="CLU_016508_1_0_0"/>
<dbReference type="OrthoDB" id="9762066at2"/>
<name>A0A068NJI0_FIMGI</name>
<keyword evidence="2 5" id="KW-0378">Hydrolase</keyword>
<organism evidence="7 8">
    <name type="scientific">Fimbriimonas ginsengisoli Gsoil 348</name>
    <dbReference type="NCBI Taxonomy" id="661478"/>
    <lineage>
        <taxon>Bacteria</taxon>
        <taxon>Bacillati</taxon>
        <taxon>Armatimonadota</taxon>
        <taxon>Fimbriimonadia</taxon>
        <taxon>Fimbriimonadales</taxon>
        <taxon>Fimbriimonadaceae</taxon>
        <taxon>Fimbriimonas</taxon>
    </lineage>
</organism>
<sequence length="530" mass="58359">MISGSAGAVANDVNLLKTKVRHVKTDSTHKAQNPILWADVPDVAIVRVGRTYYMSSTTMHMSPGLPIMKSTDLVNWKIASYAYETLADTDELNLKGGKNDYGRGSWASSLAYHDGTFYATTFSLSTGKTYIFRTKNPNKTPWKATSFAPLFGDHSLYFDDDGRAYIVHGNNGQMRITELKSDLTGVQPGGLDQAIIPNASTVAPGIVGLPAEGSQFRKINGKYYLCNIVWPKRDMRTEIIHRADQLTGPYEGRVLFHDQGIAQGGLIDTPKGDWFAYLFQDHGAVGRIPFLVPVKWVDGWPVLGVDGKAPTTLNLPASKLGVSGIVASDEFDRRPGDRPLPLAWQWNHNPDNANWSLAAHPGSLRLTAGRVDPELSQARNTLTQRTFGPESSATTAVDVSHMKDGDFAGLTVFQKKYGFVGVKATGDARSIVMVSAKSNKPEEITSIPLAQKTVFLKIDCDFKDRADKAYFYYSLNGKDWSAIGESLHMVYDIPHFMGYRFGLFNFATKTAGGFVDFDFFRLSDKITALP</sequence>
<dbReference type="eggNOG" id="COG3507">
    <property type="taxonomic scope" value="Bacteria"/>
</dbReference>
<dbReference type="InterPro" id="IPR006710">
    <property type="entry name" value="Glyco_hydro_43"/>
</dbReference>
<dbReference type="SUPFAM" id="SSF49899">
    <property type="entry name" value="Concanavalin A-like lectins/glucanases"/>
    <property type="match status" value="1"/>
</dbReference>
<dbReference type="InterPro" id="IPR041542">
    <property type="entry name" value="GH43_C2"/>
</dbReference>
<evidence type="ECO:0000256" key="5">
    <source>
        <dbReference type="RuleBase" id="RU361187"/>
    </source>
</evidence>
<gene>
    <name evidence="7" type="ORF">OP10G_0288</name>
</gene>
<dbReference type="Pfam" id="PF04616">
    <property type="entry name" value="Glyco_hydro_43"/>
    <property type="match status" value="1"/>
</dbReference>
<dbReference type="AlphaFoldDB" id="A0A068NJI0"/>
<comment type="similarity">
    <text evidence="1 5">Belongs to the glycosyl hydrolase 43 family.</text>
</comment>
<dbReference type="Pfam" id="PF17851">
    <property type="entry name" value="GH43_C2"/>
    <property type="match status" value="1"/>
</dbReference>
<protein>
    <submittedName>
        <fullName evidence="7">Glycoside hydrolase family 43</fullName>
    </submittedName>
</protein>
<dbReference type="GO" id="GO:0004553">
    <property type="term" value="F:hydrolase activity, hydrolyzing O-glycosyl compounds"/>
    <property type="evidence" value="ECO:0007669"/>
    <property type="project" value="InterPro"/>
</dbReference>
<feature type="site" description="Important for catalytic activity, responsible for pKa modulation of the active site Glu and correct orientation of both the proton donor and substrate" evidence="4">
    <location>
        <position position="153"/>
    </location>
</feature>
<keyword evidence="3 5" id="KW-0326">Glycosidase</keyword>
<dbReference type="Gene3D" id="2.60.120.200">
    <property type="match status" value="1"/>
</dbReference>
<dbReference type="InterPro" id="IPR013320">
    <property type="entry name" value="ConA-like_dom_sf"/>
</dbReference>
<evidence type="ECO:0000256" key="1">
    <source>
        <dbReference type="ARBA" id="ARBA00009865"/>
    </source>
</evidence>
<reference evidence="7 8" key="1">
    <citation type="journal article" date="2014" name="PLoS ONE">
        <title>The first complete genome sequence of the class fimbriimonadia in the phylum armatimonadetes.</title>
        <authorList>
            <person name="Hu Z.Y."/>
            <person name="Wang Y.Z."/>
            <person name="Im W.T."/>
            <person name="Wang S.Y."/>
            <person name="Zhao G.P."/>
            <person name="Zheng H.J."/>
            <person name="Quan Z.X."/>
        </authorList>
    </citation>
    <scope>NUCLEOTIDE SEQUENCE [LARGE SCALE GENOMIC DNA]</scope>
    <source>
        <strain evidence="7">Gsoil 348</strain>
    </source>
</reference>
<feature type="domain" description="Beta-xylosidase C-terminal Concanavalin A-like" evidence="6">
    <location>
        <begin position="329"/>
        <end position="522"/>
    </location>
</feature>
<evidence type="ECO:0000313" key="7">
    <source>
        <dbReference type="EMBL" id="AIE83656.1"/>
    </source>
</evidence>
<dbReference type="Gene3D" id="2.115.10.20">
    <property type="entry name" value="Glycosyl hydrolase domain, family 43"/>
    <property type="match status" value="1"/>
</dbReference>
<evidence type="ECO:0000256" key="3">
    <source>
        <dbReference type="ARBA" id="ARBA00023295"/>
    </source>
</evidence>
<evidence type="ECO:0000259" key="6">
    <source>
        <dbReference type="Pfam" id="PF17851"/>
    </source>
</evidence>
<dbReference type="PANTHER" id="PTHR42812">
    <property type="entry name" value="BETA-XYLOSIDASE"/>
    <property type="match status" value="1"/>
</dbReference>
<evidence type="ECO:0000256" key="2">
    <source>
        <dbReference type="ARBA" id="ARBA00022801"/>
    </source>
</evidence>
<dbReference type="InterPro" id="IPR023296">
    <property type="entry name" value="Glyco_hydro_beta-prop_sf"/>
</dbReference>
<dbReference type="EMBL" id="CP007139">
    <property type="protein sequence ID" value="AIE83656.1"/>
    <property type="molecule type" value="Genomic_DNA"/>
</dbReference>
<accession>A0A068NJI0</accession>
<dbReference type="SUPFAM" id="SSF75005">
    <property type="entry name" value="Arabinanase/levansucrase/invertase"/>
    <property type="match status" value="1"/>
</dbReference>
<proteinExistence type="inferred from homology"/>
<dbReference type="GO" id="GO:0005975">
    <property type="term" value="P:carbohydrate metabolic process"/>
    <property type="evidence" value="ECO:0007669"/>
    <property type="project" value="InterPro"/>
</dbReference>
<dbReference type="KEGG" id="fgi:OP10G_0288"/>